<evidence type="ECO:0000313" key="11">
    <source>
        <dbReference type="EMBL" id="GAF02151.1"/>
    </source>
</evidence>
<keyword evidence="11" id="KW-0675">Receptor</keyword>
<evidence type="ECO:0000256" key="9">
    <source>
        <dbReference type="SAM" id="SignalP"/>
    </source>
</evidence>
<name>W7YCH2_9BACT</name>
<dbReference type="AlphaFoldDB" id="W7YCH2"/>
<evidence type="ECO:0000256" key="3">
    <source>
        <dbReference type="ARBA" id="ARBA00022452"/>
    </source>
</evidence>
<keyword evidence="3 8" id="KW-1134">Transmembrane beta strand</keyword>
<dbReference type="PROSITE" id="PS52016">
    <property type="entry name" value="TONB_DEPENDENT_REC_3"/>
    <property type="match status" value="1"/>
</dbReference>
<dbReference type="EMBL" id="BAMD01000006">
    <property type="protein sequence ID" value="GAF02151.1"/>
    <property type="molecule type" value="Genomic_DNA"/>
</dbReference>
<proteinExistence type="inferred from homology"/>
<feature type="signal peptide" evidence="9">
    <location>
        <begin position="1"/>
        <end position="43"/>
    </location>
</feature>
<dbReference type="InterPro" id="IPR039426">
    <property type="entry name" value="TonB-dep_rcpt-like"/>
</dbReference>
<dbReference type="InterPro" id="IPR036942">
    <property type="entry name" value="Beta-barrel_TonB_sf"/>
</dbReference>
<keyword evidence="5 9" id="KW-0732">Signal</keyword>
<dbReference type="Gene3D" id="2.60.40.1120">
    <property type="entry name" value="Carboxypeptidase-like, regulatory domain"/>
    <property type="match status" value="1"/>
</dbReference>
<dbReference type="PANTHER" id="PTHR30069:SF29">
    <property type="entry name" value="HEMOGLOBIN AND HEMOGLOBIN-HAPTOGLOBIN-BINDING PROTEIN 1-RELATED"/>
    <property type="match status" value="1"/>
</dbReference>
<dbReference type="SUPFAM" id="SSF56935">
    <property type="entry name" value="Porins"/>
    <property type="match status" value="1"/>
</dbReference>
<evidence type="ECO:0000256" key="7">
    <source>
        <dbReference type="ARBA" id="ARBA00023237"/>
    </source>
</evidence>
<dbReference type="InterPro" id="IPR012910">
    <property type="entry name" value="Plug_dom"/>
</dbReference>
<protein>
    <submittedName>
        <fullName evidence="11">Outer membrane cobalamin receptor protein</fullName>
    </submittedName>
</protein>
<dbReference type="InterPro" id="IPR037066">
    <property type="entry name" value="Plug_dom_sf"/>
</dbReference>
<evidence type="ECO:0000256" key="1">
    <source>
        <dbReference type="ARBA" id="ARBA00004571"/>
    </source>
</evidence>
<evidence type="ECO:0000256" key="4">
    <source>
        <dbReference type="ARBA" id="ARBA00022692"/>
    </source>
</evidence>
<dbReference type="Gene3D" id="2.40.170.20">
    <property type="entry name" value="TonB-dependent receptor, beta-barrel domain"/>
    <property type="match status" value="1"/>
</dbReference>
<dbReference type="RefSeq" id="WP_027470770.1">
    <property type="nucleotide sequence ID" value="NZ_BAMD01000006.1"/>
</dbReference>
<dbReference type="GO" id="GO:0015344">
    <property type="term" value="F:siderophore uptake transmembrane transporter activity"/>
    <property type="evidence" value="ECO:0007669"/>
    <property type="project" value="TreeGrafter"/>
</dbReference>
<dbReference type="STRING" id="869213.GCA_000517085_00804"/>
<dbReference type="OrthoDB" id="1095312at2"/>
<dbReference type="GO" id="GO:0009279">
    <property type="term" value="C:cell outer membrane"/>
    <property type="evidence" value="ECO:0007669"/>
    <property type="project" value="UniProtKB-SubCell"/>
</dbReference>
<reference evidence="11 12" key="1">
    <citation type="journal article" date="2014" name="Genome Announc.">
        <title>Draft Genome Sequence of Cytophaga fermentans JCM 21142T, a Facultative Anaerobe Isolated from Marine Mud.</title>
        <authorList>
            <person name="Starns D."/>
            <person name="Oshima K."/>
            <person name="Suda W."/>
            <person name="Iino T."/>
            <person name="Yuki M."/>
            <person name="Inoue J."/>
            <person name="Kitamura K."/>
            <person name="Iida T."/>
            <person name="Darby A."/>
            <person name="Hattori M."/>
            <person name="Ohkuma M."/>
        </authorList>
    </citation>
    <scope>NUCLEOTIDE SEQUENCE [LARGE SCALE GENOMIC DNA]</scope>
    <source>
        <strain evidence="11 12">JCM 21142</strain>
    </source>
</reference>
<evidence type="ECO:0000256" key="8">
    <source>
        <dbReference type="PROSITE-ProRule" id="PRU01360"/>
    </source>
</evidence>
<keyword evidence="12" id="KW-1185">Reference proteome</keyword>
<dbReference type="GO" id="GO:0044718">
    <property type="term" value="P:siderophore transmembrane transport"/>
    <property type="evidence" value="ECO:0007669"/>
    <property type="project" value="TreeGrafter"/>
</dbReference>
<gene>
    <name evidence="11" type="ORF">JCM21142_2778</name>
</gene>
<dbReference type="InterPro" id="IPR008969">
    <property type="entry name" value="CarboxyPept-like_regulatory"/>
</dbReference>
<keyword evidence="2 8" id="KW-0813">Transport</keyword>
<dbReference type="Proteomes" id="UP000019402">
    <property type="component" value="Unassembled WGS sequence"/>
</dbReference>
<dbReference type="eggNOG" id="COG1629">
    <property type="taxonomic scope" value="Bacteria"/>
</dbReference>
<dbReference type="InterPro" id="IPR023997">
    <property type="entry name" value="TonB-dep_OMP_SusC/RagA_CS"/>
</dbReference>
<evidence type="ECO:0000256" key="5">
    <source>
        <dbReference type="ARBA" id="ARBA00022729"/>
    </source>
</evidence>
<dbReference type="Gene3D" id="2.170.130.10">
    <property type="entry name" value="TonB-dependent receptor, plug domain"/>
    <property type="match status" value="1"/>
</dbReference>
<keyword evidence="6 8" id="KW-0472">Membrane</keyword>
<dbReference type="PANTHER" id="PTHR30069">
    <property type="entry name" value="TONB-DEPENDENT OUTER MEMBRANE RECEPTOR"/>
    <property type="match status" value="1"/>
</dbReference>
<evidence type="ECO:0000256" key="2">
    <source>
        <dbReference type="ARBA" id="ARBA00022448"/>
    </source>
</evidence>
<comment type="caution">
    <text evidence="11">The sequence shown here is derived from an EMBL/GenBank/DDBJ whole genome shotgun (WGS) entry which is preliminary data.</text>
</comment>
<feature type="domain" description="TonB-dependent receptor plug" evidence="10">
    <location>
        <begin position="137"/>
        <end position="242"/>
    </location>
</feature>
<evidence type="ECO:0000313" key="12">
    <source>
        <dbReference type="Proteomes" id="UP000019402"/>
    </source>
</evidence>
<keyword evidence="7 8" id="KW-0998">Cell outer membrane</keyword>
<accession>W7YCH2</accession>
<dbReference type="Pfam" id="PF07715">
    <property type="entry name" value="Plug"/>
    <property type="match status" value="1"/>
</dbReference>
<dbReference type="SUPFAM" id="SSF49464">
    <property type="entry name" value="Carboxypeptidase regulatory domain-like"/>
    <property type="match status" value="1"/>
</dbReference>
<dbReference type="NCBIfam" id="TIGR04057">
    <property type="entry name" value="SusC_RagA_signa"/>
    <property type="match status" value="1"/>
</dbReference>
<comment type="subcellular location">
    <subcellularLocation>
        <location evidence="1 8">Cell outer membrane</location>
        <topology evidence="1 8">Multi-pass membrane protein</topology>
    </subcellularLocation>
</comment>
<keyword evidence="4 8" id="KW-0812">Transmembrane</keyword>
<dbReference type="NCBIfam" id="TIGR04056">
    <property type="entry name" value="OMP_RagA_SusC"/>
    <property type="match status" value="1"/>
</dbReference>
<sequence>MKIIQNQRLKFIFSVRCCTSLLMLRFLMIAFLCLSLGVSSAMAQSKTISGTVRDTEGVPLPGVTVVIKGTTTGTITDIDGNYSLTNIPVGSTLVVSFVGMTTKEIVITDQSMVNVVLESSYIGLEEVVAIGYTTRKKGEVTGSISSVNSETLERTSSKDLEKSLAGKIPGLIVSDKGGYPGSSDVTLLIRGKSTLNNNEPLILIDGITAGSFSHLSAQDIESLTVLKDGAAAIYGARAANGVILITTKRGKSGKPSINLSTSYNVSSFSAKPNLLNSAQFATWQNEAAERKGEALPFTQEDIDKYAAGNDPNYPSTNWSDVTFADYSPESRTSLSISGGNENVKYFVSGDYLDQVGMYKSGDLNFKQYQVRSNLDINICKNLKLGIDLSGRFGDANEPGVEESYIYKHIYVNEPTEVAIYPNGLAAWGGENGSNPYVMSSNESGFVNKVDNDIRAKFSFDWDLSEFVSGLRAKGFAGIRKMSYDKKSWYTPWTVYQFQEGSNDYVPSTGYSQSGNKRILRESFWKFNELMLNATVHYSKVFNEKHTLGAFAGIEQMSSDQREFWAEKKDFPTKDHSELFAGSDDAQQSNGISAEWGRLNYFGSISYDYRKKYFIDLTLRHDGSSNFGPGNRFGTFPGAAVSWSLGNESFMDWSDAWLDVLKIRSSWAIMGNDRIGAFQYLTRYNYSGNTNVAQPNYYLFGVPATRYNGYSSDNVPNPDITWETADMKNLGLNFVMLNNRLSGDINYFYQKREDILITRNASIPDVAGLTLPQENLGKVDNFGWEFELAWNDKMDDFNYNLGANLTQAKNEVVYLDEPADVPEWRKREGHPMDSYIIYPTAGIFYDQEQVDATEVKLPGTVAGEPIYLDTDGNKKIDSNDRIRSYASDVPEIQFGIYGGAAYKGFNLNFLFQGQAKAKMIVYFEEKGALPDFIYKNRWTPENRNSRYPRAFLKGDAYSGNLNTADNFQGADLWLRDASFLRLKELELGYTFAQDKIKIGTLKVYVRGNNLLTMFSDIYDLGLDPEATGYVDFRKSKYPSLKTYTVGLNFNF</sequence>
<evidence type="ECO:0000256" key="6">
    <source>
        <dbReference type="ARBA" id="ARBA00023136"/>
    </source>
</evidence>
<evidence type="ECO:0000259" key="10">
    <source>
        <dbReference type="Pfam" id="PF07715"/>
    </source>
</evidence>
<organism evidence="11 12">
    <name type="scientific">Saccharicrinis fermentans DSM 9555 = JCM 21142</name>
    <dbReference type="NCBI Taxonomy" id="869213"/>
    <lineage>
        <taxon>Bacteria</taxon>
        <taxon>Pseudomonadati</taxon>
        <taxon>Bacteroidota</taxon>
        <taxon>Bacteroidia</taxon>
        <taxon>Marinilabiliales</taxon>
        <taxon>Marinilabiliaceae</taxon>
        <taxon>Saccharicrinis</taxon>
    </lineage>
</organism>
<feature type="chain" id="PRO_5004904230" evidence="9">
    <location>
        <begin position="44"/>
        <end position="1050"/>
    </location>
</feature>
<dbReference type="Pfam" id="PF13715">
    <property type="entry name" value="CarbopepD_reg_2"/>
    <property type="match status" value="1"/>
</dbReference>
<comment type="similarity">
    <text evidence="8">Belongs to the TonB-dependent receptor family.</text>
</comment>
<dbReference type="FunFam" id="2.60.40.1120:FF:000003">
    <property type="entry name" value="Outer membrane protein Omp121"/>
    <property type="match status" value="1"/>
</dbReference>
<dbReference type="InterPro" id="IPR023996">
    <property type="entry name" value="TonB-dep_OMP_SusC/RagA"/>
</dbReference>